<proteinExistence type="predicted"/>
<gene>
    <name evidence="1" type="ORF">SAMN04488134_101454</name>
</gene>
<sequence length="79" mass="9090">MKEALKMSLSEATEQNLAYLLNEIGKKLGVVNTALLDVDDYNLEKYDDLKWLFNHLEGKENLSVSETQAFIEELSKIRK</sequence>
<dbReference type="AlphaFoldDB" id="A0A1H8HW97"/>
<dbReference type="STRING" id="872970.SAMN04488134_101454"/>
<reference evidence="1 2" key="1">
    <citation type="submission" date="2016-10" db="EMBL/GenBank/DDBJ databases">
        <authorList>
            <person name="de Groot N.N."/>
        </authorList>
    </citation>
    <scope>NUCLEOTIDE SEQUENCE [LARGE SCALE GENOMIC DNA]</scope>
    <source>
        <strain evidence="1 2">CGMCC 1.10434</strain>
    </source>
</reference>
<dbReference type="Proteomes" id="UP000199300">
    <property type="component" value="Unassembled WGS sequence"/>
</dbReference>
<dbReference type="Pfam" id="PF06569">
    <property type="entry name" value="DUF1128"/>
    <property type="match status" value="1"/>
</dbReference>
<accession>A0A1H8HW97</accession>
<evidence type="ECO:0000313" key="1">
    <source>
        <dbReference type="EMBL" id="SEN60307.1"/>
    </source>
</evidence>
<dbReference type="EMBL" id="FODJ01000001">
    <property type="protein sequence ID" value="SEN60307.1"/>
    <property type="molecule type" value="Genomic_DNA"/>
</dbReference>
<name>A0A1H8HW97_9BACI</name>
<dbReference type="InterPro" id="IPR009507">
    <property type="entry name" value="UPF0435"/>
</dbReference>
<keyword evidence="2" id="KW-1185">Reference proteome</keyword>
<evidence type="ECO:0000313" key="2">
    <source>
        <dbReference type="Proteomes" id="UP000199300"/>
    </source>
</evidence>
<organism evidence="1 2">
    <name type="scientific">Amphibacillus marinus</name>
    <dbReference type="NCBI Taxonomy" id="872970"/>
    <lineage>
        <taxon>Bacteria</taxon>
        <taxon>Bacillati</taxon>
        <taxon>Bacillota</taxon>
        <taxon>Bacilli</taxon>
        <taxon>Bacillales</taxon>
        <taxon>Bacillaceae</taxon>
        <taxon>Amphibacillus</taxon>
    </lineage>
</organism>
<protein>
    <submittedName>
        <fullName evidence="1">Uncharacterized protein YfkK, UPF0435 family</fullName>
    </submittedName>
</protein>